<dbReference type="PROSITE" id="PS50850">
    <property type="entry name" value="MFS"/>
    <property type="match status" value="1"/>
</dbReference>
<protein>
    <submittedName>
        <fullName evidence="7">MFS transporter</fullName>
    </submittedName>
</protein>
<reference evidence="7 8" key="1">
    <citation type="submission" date="2019-03" db="EMBL/GenBank/DDBJ databases">
        <title>Genomics of glacier-inhabiting Cryobacterium strains.</title>
        <authorList>
            <person name="Liu Q."/>
            <person name="Xin Y.-H."/>
        </authorList>
    </citation>
    <scope>NUCLEOTIDE SEQUENCE [LARGE SCALE GENOMIC DNA]</scope>
    <source>
        <strain evidence="7 8">Hh15</strain>
    </source>
</reference>
<dbReference type="GO" id="GO:0005886">
    <property type="term" value="C:plasma membrane"/>
    <property type="evidence" value="ECO:0007669"/>
    <property type="project" value="UniProtKB-SubCell"/>
</dbReference>
<dbReference type="AlphaFoldDB" id="A0A1H8M154"/>
<gene>
    <name evidence="7" type="ORF">E3O10_05120</name>
</gene>
<evidence type="ECO:0000256" key="2">
    <source>
        <dbReference type="ARBA" id="ARBA00022475"/>
    </source>
</evidence>
<evidence type="ECO:0000256" key="1">
    <source>
        <dbReference type="ARBA" id="ARBA00004651"/>
    </source>
</evidence>
<dbReference type="PANTHER" id="PTHR43124:SF3">
    <property type="entry name" value="CHLORAMPHENICOL EFFLUX PUMP RV0191"/>
    <property type="match status" value="1"/>
</dbReference>
<dbReference type="STRING" id="1424661.SAMN05216281_13512"/>
<evidence type="ECO:0000256" key="3">
    <source>
        <dbReference type="ARBA" id="ARBA00022692"/>
    </source>
</evidence>
<sequence>MPERNQIDTVPVPQRLRTKGSVALIAASMLTVMAGATISPALPKMADYFSEVDSSGFLVKLVVTITALSIALSAPVLGWLSDRIERSSVLKVSVVVYAIAGSAGLWIDDLSALMVSRVILGIAVAGVMTSSTALISEWFTGERRSKMFGFQAAASGLGGAVFLSLGGALAVVSWNAPFAIYFLSLPVAILVAWKVTDPPPVPKVAAELKPVLKSNATALISGIVVLAFVIQIVFYVVPTQLPFLLGEMGGDSSITGLVIGWMVLVQALSSLSYRWVSRLGFSNVALLSLTLMSAGMTIVGTSGAIAQVLVGLSISALGVGLVMPNLNSWISDNTSSATRARAIGALISAMFLGQFVSPVIAEPVIQGGDTAPAFLAAGVLSLVAAITVLALSVAKIAQSDSASP</sequence>
<keyword evidence="8" id="KW-1185">Reference proteome</keyword>
<evidence type="ECO:0000256" key="5">
    <source>
        <dbReference type="ARBA" id="ARBA00023136"/>
    </source>
</evidence>
<dbReference type="InterPro" id="IPR050189">
    <property type="entry name" value="MFS_Efflux_Transporters"/>
</dbReference>
<dbReference type="InterPro" id="IPR036259">
    <property type="entry name" value="MFS_trans_sf"/>
</dbReference>
<dbReference type="InterPro" id="IPR011701">
    <property type="entry name" value="MFS"/>
</dbReference>
<dbReference type="OrthoDB" id="9812221at2"/>
<dbReference type="CDD" id="cd17473">
    <property type="entry name" value="MFS_arabinose_efflux_permease_like"/>
    <property type="match status" value="1"/>
</dbReference>
<evidence type="ECO:0000313" key="8">
    <source>
        <dbReference type="Proteomes" id="UP000297654"/>
    </source>
</evidence>
<dbReference type="PANTHER" id="PTHR43124">
    <property type="entry name" value="PURINE EFFLUX PUMP PBUE"/>
    <property type="match status" value="1"/>
</dbReference>
<feature type="domain" description="Major facilitator superfamily (MFS) profile" evidence="6">
    <location>
        <begin position="20"/>
        <end position="396"/>
    </location>
</feature>
<keyword evidence="3" id="KW-0812">Transmembrane</keyword>
<comment type="caution">
    <text evidence="7">The sequence shown here is derived from an EMBL/GenBank/DDBJ whole genome shotgun (WGS) entry which is preliminary data.</text>
</comment>
<evidence type="ECO:0000259" key="6">
    <source>
        <dbReference type="PROSITE" id="PS50850"/>
    </source>
</evidence>
<organism evidence="7 8">
    <name type="scientific">Cryobacterium luteum</name>
    <dbReference type="NCBI Taxonomy" id="1424661"/>
    <lineage>
        <taxon>Bacteria</taxon>
        <taxon>Bacillati</taxon>
        <taxon>Actinomycetota</taxon>
        <taxon>Actinomycetes</taxon>
        <taxon>Micrococcales</taxon>
        <taxon>Microbacteriaceae</taxon>
        <taxon>Cryobacterium</taxon>
    </lineage>
</organism>
<dbReference type="SUPFAM" id="SSF103473">
    <property type="entry name" value="MFS general substrate transporter"/>
    <property type="match status" value="1"/>
</dbReference>
<evidence type="ECO:0000313" key="7">
    <source>
        <dbReference type="EMBL" id="TFB92247.1"/>
    </source>
</evidence>
<dbReference type="Pfam" id="PF07690">
    <property type="entry name" value="MFS_1"/>
    <property type="match status" value="1"/>
</dbReference>
<keyword evidence="4" id="KW-1133">Transmembrane helix</keyword>
<dbReference type="Gene3D" id="1.20.1250.20">
    <property type="entry name" value="MFS general substrate transporter like domains"/>
    <property type="match status" value="1"/>
</dbReference>
<dbReference type="RefSeq" id="WP_092112781.1">
    <property type="nucleotide sequence ID" value="NZ_FOCN01000035.1"/>
</dbReference>
<proteinExistence type="predicted"/>
<keyword evidence="5" id="KW-0472">Membrane</keyword>
<name>A0A1H8M154_9MICO</name>
<keyword evidence="2" id="KW-1003">Cell membrane</keyword>
<dbReference type="GO" id="GO:0022857">
    <property type="term" value="F:transmembrane transporter activity"/>
    <property type="evidence" value="ECO:0007669"/>
    <property type="project" value="InterPro"/>
</dbReference>
<dbReference type="InterPro" id="IPR020846">
    <property type="entry name" value="MFS_dom"/>
</dbReference>
<dbReference type="EMBL" id="SOFF01000017">
    <property type="protein sequence ID" value="TFB92247.1"/>
    <property type="molecule type" value="Genomic_DNA"/>
</dbReference>
<comment type="subcellular location">
    <subcellularLocation>
        <location evidence="1">Cell membrane</location>
        <topology evidence="1">Multi-pass membrane protein</topology>
    </subcellularLocation>
</comment>
<evidence type="ECO:0000256" key="4">
    <source>
        <dbReference type="ARBA" id="ARBA00022989"/>
    </source>
</evidence>
<accession>A0A1H8M154</accession>
<dbReference type="Proteomes" id="UP000297654">
    <property type="component" value="Unassembled WGS sequence"/>
</dbReference>